<dbReference type="EMBL" id="GGEC01021842">
    <property type="protein sequence ID" value="MBX02326.1"/>
    <property type="molecule type" value="Transcribed_RNA"/>
</dbReference>
<evidence type="ECO:0000313" key="1">
    <source>
        <dbReference type="EMBL" id="MBX02330.1"/>
    </source>
</evidence>
<sequence length="78" mass="8920">MDQDQLACVSTSSANDIYCSDGIFVSCSLDVALLRSCCSLRIQQQYVAWLAHWHFFRLGLDSVWTVDWTDVRSSQNKQ</sequence>
<dbReference type="AlphaFoldDB" id="A0A2P2K9A4"/>
<name>A0A2P2K9A4_RHIMU</name>
<protein>
    <submittedName>
        <fullName evidence="1">Uncharacterized protein</fullName>
    </submittedName>
</protein>
<dbReference type="EMBL" id="GGEC01021843">
    <property type="protein sequence ID" value="MBX02327.1"/>
    <property type="molecule type" value="Transcribed_RNA"/>
</dbReference>
<reference evidence="1" key="1">
    <citation type="submission" date="2018-02" db="EMBL/GenBank/DDBJ databases">
        <title>Rhizophora mucronata_Transcriptome.</title>
        <authorList>
            <person name="Meera S.P."/>
            <person name="Sreeshan A."/>
            <person name="Augustine A."/>
        </authorList>
    </citation>
    <scope>NUCLEOTIDE SEQUENCE</scope>
    <source>
        <tissue evidence="1">Leaf</tissue>
    </source>
</reference>
<accession>A0A2P2K9A4</accession>
<proteinExistence type="predicted"/>
<dbReference type="EMBL" id="GGEC01021847">
    <property type="protein sequence ID" value="MBX02331.1"/>
    <property type="molecule type" value="Transcribed_RNA"/>
</dbReference>
<dbReference type="EMBL" id="GGEC01021846">
    <property type="protein sequence ID" value="MBX02330.1"/>
    <property type="molecule type" value="Transcribed_RNA"/>
</dbReference>
<organism evidence="1">
    <name type="scientific">Rhizophora mucronata</name>
    <name type="common">Asiatic mangrove</name>
    <dbReference type="NCBI Taxonomy" id="61149"/>
    <lineage>
        <taxon>Eukaryota</taxon>
        <taxon>Viridiplantae</taxon>
        <taxon>Streptophyta</taxon>
        <taxon>Embryophyta</taxon>
        <taxon>Tracheophyta</taxon>
        <taxon>Spermatophyta</taxon>
        <taxon>Magnoliopsida</taxon>
        <taxon>eudicotyledons</taxon>
        <taxon>Gunneridae</taxon>
        <taxon>Pentapetalae</taxon>
        <taxon>rosids</taxon>
        <taxon>fabids</taxon>
        <taxon>Malpighiales</taxon>
        <taxon>Rhizophoraceae</taxon>
        <taxon>Rhizophora</taxon>
    </lineage>
</organism>